<evidence type="ECO:0000256" key="5">
    <source>
        <dbReference type="ARBA" id="ARBA00022832"/>
    </source>
</evidence>
<dbReference type="EMBL" id="DS235821">
    <property type="protein sequence ID" value="EEB17744.1"/>
    <property type="molecule type" value="Genomic_DNA"/>
</dbReference>
<keyword evidence="7 10" id="KW-0443">Lipid metabolism</keyword>
<evidence type="ECO:0000256" key="2">
    <source>
        <dbReference type="ARBA" id="ARBA00022516"/>
    </source>
</evidence>
<keyword evidence="4 10" id="KW-0812">Transmembrane</keyword>
<dbReference type="GeneID" id="8231435"/>
<evidence type="ECO:0000256" key="4">
    <source>
        <dbReference type="ARBA" id="ARBA00022692"/>
    </source>
</evidence>
<evidence type="ECO:0000256" key="9">
    <source>
        <dbReference type="ARBA" id="ARBA00023160"/>
    </source>
</evidence>
<protein>
    <recommendedName>
        <fullName evidence="10">Elongation of very long chain fatty acids protein</fullName>
        <ecNumber evidence="10">2.3.1.199</ecNumber>
    </recommendedName>
    <alternativeName>
        <fullName evidence="10">Very-long-chain 3-oxoacyl-CoA synthase</fullName>
    </alternativeName>
</protein>
<dbReference type="GO" id="GO:0034626">
    <property type="term" value="P:fatty acid elongation, polyunsaturated fatty acid"/>
    <property type="evidence" value="ECO:0007669"/>
    <property type="project" value="TreeGrafter"/>
</dbReference>
<feature type="transmembrane region" description="Helical" evidence="10">
    <location>
        <begin position="146"/>
        <end position="163"/>
    </location>
</feature>
<dbReference type="PANTHER" id="PTHR11157">
    <property type="entry name" value="FATTY ACID ACYL TRANSFERASE-RELATED"/>
    <property type="match status" value="1"/>
</dbReference>
<dbReference type="VEuPathDB" id="VectorBase:PHUM486750"/>
<dbReference type="CTD" id="8231435"/>
<reference evidence="12" key="3">
    <citation type="submission" date="2021-02" db="UniProtKB">
        <authorList>
            <consortium name="EnsemblMetazoa"/>
        </authorList>
    </citation>
    <scope>IDENTIFICATION</scope>
    <source>
        <strain evidence="12">USDA</strain>
    </source>
</reference>
<evidence type="ECO:0000256" key="7">
    <source>
        <dbReference type="ARBA" id="ARBA00023098"/>
    </source>
</evidence>
<comment type="subcellular location">
    <subcellularLocation>
        <location evidence="1">Membrane</location>
        <topology evidence="1">Multi-pass membrane protein</topology>
    </subcellularLocation>
</comment>
<keyword evidence="2 10" id="KW-0444">Lipid biosynthesis</keyword>
<dbReference type="OrthoDB" id="434092at2759"/>
<sequence length="267" mass="31284">MNSPATINWFDDINRLLNEKSDVRSRDWAFMDSPYPLITICVCYLYFVCKAGPQYMKNKKPYNLNKIITVYNAFQIFACLAIIYGMLSSFSLTRFGCESINHSDKENSYRVARWTWWATLLKLTEFLETIFFVLRKKQNQVSGLHLYHHVSTLSLGWITTKFAPGEPTVIPVVLNCIIHVLMYSYYLIALYGGKELQKKIIFWKRSLTILQMVQFTIIIAHIGSSLRSQCTAPKPLLILMLVNILINYIMFYKFYKNTYKKNKKLIE</sequence>
<dbReference type="GO" id="GO:0005789">
    <property type="term" value="C:endoplasmic reticulum membrane"/>
    <property type="evidence" value="ECO:0007669"/>
    <property type="project" value="TreeGrafter"/>
</dbReference>
<dbReference type="KEGG" id="phu:Phum_PHUM486750"/>
<dbReference type="InterPro" id="IPR002076">
    <property type="entry name" value="ELO_fam"/>
</dbReference>
<comment type="similarity">
    <text evidence="10">Belongs to the ELO family.</text>
</comment>
<evidence type="ECO:0000256" key="6">
    <source>
        <dbReference type="ARBA" id="ARBA00022989"/>
    </source>
</evidence>
<dbReference type="OMA" id="YYFVAAV"/>
<accession>E0VWI9</accession>
<feature type="transmembrane region" description="Helical" evidence="10">
    <location>
        <begin position="28"/>
        <end position="47"/>
    </location>
</feature>
<dbReference type="Proteomes" id="UP000009046">
    <property type="component" value="Unassembled WGS sequence"/>
</dbReference>
<feature type="transmembrane region" description="Helical" evidence="10">
    <location>
        <begin position="68"/>
        <end position="87"/>
    </location>
</feature>
<evidence type="ECO:0000313" key="11">
    <source>
        <dbReference type="EMBL" id="EEB17744.1"/>
    </source>
</evidence>
<keyword evidence="3 10" id="KW-0808">Transferase</keyword>
<proteinExistence type="inferred from homology"/>
<dbReference type="EnsemblMetazoa" id="PHUM486750-RA">
    <property type="protein sequence ID" value="PHUM486750-PA"/>
    <property type="gene ID" value="PHUM486750"/>
</dbReference>
<dbReference type="Pfam" id="PF01151">
    <property type="entry name" value="ELO"/>
    <property type="match status" value="1"/>
</dbReference>
<reference evidence="11" key="1">
    <citation type="submission" date="2007-04" db="EMBL/GenBank/DDBJ databases">
        <title>Annotation of Pediculus humanus corporis strain USDA.</title>
        <authorList>
            <person name="Kirkness E."/>
            <person name="Hannick L."/>
            <person name="Hass B."/>
            <person name="Bruggner R."/>
            <person name="Lawson D."/>
            <person name="Bidwell S."/>
            <person name="Joardar V."/>
            <person name="Caler E."/>
            <person name="Walenz B."/>
            <person name="Inman J."/>
            <person name="Schobel S."/>
            <person name="Galinsky K."/>
            <person name="Amedeo P."/>
            <person name="Strausberg R."/>
        </authorList>
    </citation>
    <scope>NUCLEOTIDE SEQUENCE</scope>
    <source>
        <strain evidence="11">USDA</strain>
    </source>
</reference>
<feature type="transmembrane region" description="Helical" evidence="10">
    <location>
        <begin position="169"/>
        <end position="190"/>
    </location>
</feature>
<evidence type="ECO:0000256" key="8">
    <source>
        <dbReference type="ARBA" id="ARBA00023136"/>
    </source>
</evidence>
<comment type="catalytic activity">
    <reaction evidence="10">
        <text>a very-long-chain acyl-CoA + malonyl-CoA + H(+) = a very-long-chain 3-oxoacyl-CoA + CO2 + CoA</text>
        <dbReference type="Rhea" id="RHEA:32727"/>
        <dbReference type="ChEBI" id="CHEBI:15378"/>
        <dbReference type="ChEBI" id="CHEBI:16526"/>
        <dbReference type="ChEBI" id="CHEBI:57287"/>
        <dbReference type="ChEBI" id="CHEBI:57384"/>
        <dbReference type="ChEBI" id="CHEBI:90725"/>
        <dbReference type="ChEBI" id="CHEBI:90736"/>
        <dbReference type="EC" id="2.3.1.199"/>
    </reaction>
</comment>
<reference evidence="11" key="2">
    <citation type="submission" date="2007-04" db="EMBL/GenBank/DDBJ databases">
        <title>The genome of the human body louse.</title>
        <authorList>
            <consortium name="The Human Body Louse Genome Consortium"/>
            <person name="Kirkness E."/>
            <person name="Walenz B."/>
            <person name="Hass B."/>
            <person name="Bruggner R."/>
            <person name="Strausberg R."/>
        </authorList>
    </citation>
    <scope>NUCLEOTIDE SEQUENCE</scope>
    <source>
        <strain evidence="11">USDA</strain>
    </source>
</reference>
<dbReference type="AlphaFoldDB" id="E0VWI9"/>
<dbReference type="InParanoid" id="E0VWI9"/>
<dbReference type="GO" id="GO:0042761">
    <property type="term" value="P:very long-chain fatty acid biosynthetic process"/>
    <property type="evidence" value="ECO:0007669"/>
    <property type="project" value="TreeGrafter"/>
</dbReference>
<organism>
    <name type="scientific">Pediculus humanus subsp. corporis</name>
    <name type="common">Body louse</name>
    <dbReference type="NCBI Taxonomy" id="121224"/>
    <lineage>
        <taxon>Eukaryota</taxon>
        <taxon>Metazoa</taxon>
        <taxon>Ecdysozoa</taxon>
        <taxon>Arthropoda</taxon>
        <taxon>Hexapoda</taxon>
        <taxon>Insecta</taxon>
        <taxon>Pterygota</taxon>
        <taxon>Neoptera</taxon>
        <taxon>Paraneoptera</taxon>
        <taxon>Psocodea</taxon>
        <taxon>Troctomorpha</taxon>
        <taxon>Phthiraptera</taxon>
        <taxon>Anoplura</taxon>
        <taxon>Pediculidae</taxon>
        <taxon>Pediculus</taxon>
    </lineage>
</organism>
<evidence type="ECO:0000256" key="1">
    <source>
        <dbReference type="ARBA" id="ARBA00004141"/>
    </source>
</evidence>
<evidence type="ECO:0000313" key="12">
    <source>
        <dbReference type="EnsemblMetazoa" id="PHUM486750-PA"/>
    </source>
</evidence>
<feature type="transmembrane region" description="Helical" evidence="10">
    <location>
        <begin position="202"/>
        <end position="224"/>
    </location>
</feature>
<keyword evidence="13" id="KW-1185">Reference proteome</keyword>
<keyword evidence="5 10" id="KW-0276">Fatty acid metabolism</keyword>
<evidence type="ECO:0000256" key="3">
    <source>
        <dbReference type="ARBA" id="ARBA00022679"/>
    </source>
</evidence>
<gene>
    <name evidence="12" type="primary">8231435</name>
    <name evidence="11" type="ORF">Phum_PHUM486750</name>
</gene>
<dbReference type="GO" id="GO:0009922">
    <property type="term" value="F:fatty acid elongase activity"/>
    <property type="evidence" value="ECO:0007669"/>
    <property type="project" value="UniProtKB-EC"/>
</dbReference>
<evidence type="ECO:0000256" key="10">
    <source>
        <dbReference type="RuleBase" id="RU361115"/>
    </source>
</evidence>
<keyword evidence="8 10" id="KW-0472">Membrane</keyword>
<keyword evidence="9 10" id="KW-0275">Fatty acid biosynthesis</keyword>
<dbReference type="GO" id="GO:0034625">
    <property type="term" value="P:fatty acid elongation, monounsaturated fatty acid"/>
    <property type="evidence" value="ECO:0007669"/>
    <property type="project" value="TreeGrafter"/>
</dbReference>
<dbReference type="HOGENOM" id="CLU_048483_0_0_1"/>
<dbReference type="GO" id="GO:0030148">
    <property type="term" value="P:sphingolipid biosynthetic process"/>
    <property type="evidence" value="ECO:0007669"/>
    <property type="project" value="TreeGrafter"/>
</dbReference>
<dbReference type="GO" id="GO:0019367">
    <property type="term" value="P:fatty acid elongation, saturated fatty acid"/>
    <property type="evidence" value="ECO:0007669"/>
    <property type="project" value="TreeGrafter"/>
</dbReference>
<feature type="transmembrane region" description="Helical" evidence="10">
    <location>
        <begin position="114"/>
        <end position="134"/>
    </location>
</feature>
<name>E0VWI9_PEDHC</name>
<evidence type="ECO:0000313" key="13">
    <source>
        <dbReference type="Proteomes" id="UP000009046"/>
    </source>
</evidence>
<feature type="transmembrane region" description="Helical" evidence="10">
    <location>
        <begin position="236"/>
        <end position="255"/>
    </location>
</feature>
<dbReference type="EMBL" id="AAZO01005899">
    <property type="status" value="NOT_ANNOTATED_CDS"/>
    <property type="molecule type" value="Genomic_DNA"/>
</dbReference>
<dbReference type="eggNOG" id="KOG3071">
    <property type="taxonomic scope" value="Eukaryota"/>
</dbReference>
<dbReference type="EC" id="2.3.1.199" evidence="10"/>
<dbReference type="PANTHER" id="PTHR11157:SF69">
    <property type="entry name" value="ELONGATION OF VERY LONG CHAIN FATTY ACIDS PROTEIN 7"/>
    <property type="match status" value="1"/>
</dbReference>
<keyword evidence="6 10" id="KW-1133">Transmembrane helix</keyword>
<dbReference type="RefSeq" id="XP_002430482.1">
    <property type="nucleotide sequence ID" value="XM_002430437.1"/>
</dbReference>